<evidence type="ECO:0000313" key="7">
    <source>
        <dbReference type="Proteomes" id="UP000265120"/>
    </source>
</evidence>
<keyword evidence="1" id="KW-0479">Metal-binding</keyword>
<dbReference type="PANTHER" id="PTHR25465:SF14">
    <property type="entry name" value="E3 UBIQUITIN-PROTEIN LIGASE TRIM65"/>
    <property type="match status" value="1"/>
</dbReference>
<dbReference type="InterPro" id="IPR001841">
    <property type="entry name" value="Znf_RING"/>
</dbReference>
<organism evidence="6 7">
    <name type="scientific">Cynoglossus semilaevis</name>
    <name type="common">Tongue sole</name>
    <dbReference type="NCBI Taxonomy" id="244447"/>
    <lineage>
        <taxon>Eukaryota</taxon>
        <taxon>Metazoa</taxon>
        <taxon>Chordata</taxon>
        <taxon>Craniata</taxon>
        <taxon>Vertebrata</taxon>
        <taxon>Euteleostomi</taxon>
        <taxon>Actinopterygii</taxon>
        <taxon>Neopterygii</taxon>
        <taxon>Teleostei</taxon>
        <taxon>Neoteleostei</taxon>
        <taxon>Acanthomorphata</taxon>
        <taxon>Carangaria</taxon>
        <taxon>Pleuronectiformes</taxon>
        <taxon>Pleuronectoidei</taxon>
        <taxon>Cynoglossidae</taxon>
        <taxon>Cynoglossinae</taxon>
        <taxon>Cynoglossus</taxon>
    </lineage>
</organism>
<reference evidence="6" key="2">
    <citation type="submission" date="2025-09" db="UniProtKB">
        <authorList>
            <consortium name="Ensembl"/>
        </authorList>
    </citation>
    <scope>IDENTIFICATION</scope>
</reference>
<dbReference type="SMART" id="SM00184">
    <property type="entry name" value="RING"/>
    <property type="match status" value="1"/>
</dbReference>
<dbReference type="Pfam" id="PF13445">
    <property type="entry name" value="zf-RING_UBOX"/>
    <property type="match status" value="1"/>
</dbReference>
<dbReference type="STRING" id="244447.ENSCSEP00000022227"/>
<keyword evidence="3" id="KW-0862">Zinc</keyword>
<dbReference type="InterPro" id="IPR017907">
    <property type="entry name" value="Znf_RING_CS"/>
</dbReference>
<evidence type="ECO:0000256" key="4">
    <source>
        <dbReference type="PROSITE-ProRule" id="PRU00175"/>
    </source>
</evidence>
<evidence type="ECO:0000256" key="1">
    <source>
        <dbReference type="ARBA" id="ARBA00022723"/>
    </source>
</evidence>
<dbReference type="Gene3D" id="3.30.40.10">
    <property type="entry name" value="Zinc/RING finger domain, C3HC4 (zinc finger)"/>
    <property type="match status" value="1"/>
</dbReference>
<dbReference type="SUPFAM" id="SSF57850">
    <property type="entry name" value="RING/U-box"/>
    <property type="match status" value="1"/>
</dbReference>
<proteinExistence type="predicted"/>
<dbReference type="GO" id="GO:0008270">
    <property type="term" value="F:zinc ion binding"/>
    <property type="evidence" value="ECO:0007669"/>
    <property type="project" value="UniProtKB-KW"/>
</dbReference>
<keyword evidence="7" id="KW-1185">Reference proteome</keyword>
<evidence type="ECO:0000256" key="3">
    <source>
        <dbReference type="ARBA" id="ARBA00022833"/>
    </source>
</evidence>
<dbReference type="Proteomes" id="UP000265120">
    <property type="component" value="Unassembled WGS sequence"/>
</dbReference>
<dbReference type="PANTHER" id="PTHR25465">
    <property type="entry name" value="B-BOX DOMAIN CONTAINING"/>
    <property type="match status" value="1"/>
</dbReference>
<dbReference type="Ensembl" id="ENSCSET00000022511.1">
    <property type="protein sequence ID" value="ENSCSEP00000022227.1"/>
    <property type="gene ID" value="ENSCSEG00000014168.1"/>
</dbReference>
<accession>A0A3P8W6S4</accession>
<sequence>MHLVSGLIHLKATCTCPVCRDLFTEPVVIQCGHSFCESCITHWWDLSGQRSCPRLCGRFFSALMKVGDHGLIDTTSAPVWSRGNCFPSLHSPRYISNSISLSLEEAGGENVSL</sequence>
<dbReference type="InParanoid" id="A0A3P8W6S4"/>
<keyword evidence="2 4" id="KW-0863">Zinc-finger</keyword>
<dbReference type="InterPro" id="IPR027370">
    <property type="entry name" value="Znf-RING_euk"/>
</dbReference>
<reference evidence="6" key="1">
    <citation type="submission" date="2025-08" db="UniProtKB">
        <authorList>
            <consortium name="Ensembl"/>
        </authorList>
    </citation>
    <scope>IDENTIFICATION</scope>
</reference>
<dbReference type="InterPro" id="IPR051051">
    <property type="entry name" value="E3_ubiq-ligase_TRIM/RNF"/>
</dbReference>
<evidence type="ECO:0000313" key="6">
    <source>
        <dbReference type="Ensembl" id="ENSCSEP00000022227.1"/>
    </source>
</evidence>
<name>A0A3P8W6S4_CYNSE</name>
<evidence type="ECO:0000259" key="5">
    <source>
        <dbReference type="PROSITE" id="PS50089"/>
    </source>
</evidence>
<protein>
    <recommendedName>
        <fullName evidence="5">RING-type domain-containing protein</fullName>
    </recommendedName>
</protein>
<dbReference type="AlphaFoldDB" id="A0A3P8W6S4"/>
<evidence type="ECO:0000256" key="2">
    <source>
        <dbReference type="ARBA" id="ARBA00022771"/>
    </source>
</evidence>
<dbReference type="PROSITE" id="PS50089">
    <property type="entry name" value="ZF_RING_2"/>
    <property type="match status" value="1"/>
</dbReference>
<dbReference type="OMA" id="ESCITHW"/>
<feature type="domain" description="RING-type" evidence="5">
    <location>
        <begin position="16"/>
        <end position="53"/>
    </location>
</feature>
<dbReference type="InterPro" id="IPR013083">
    <property type="entry name" value="Znf_RING/FYVE/PHD"/>
</dbReference>
<dbReference type="PROSITE" id="PS00518">
    <property type="entry name" value="ZF_RING_1"/>
    <property type="match status" value="1"/>
</dbReference>